<dbReference type="CDD" id="cd24132">
    <property type="entry name" value="ASKHA_NBD_OSGEP_like_euk"/>
    <property type="match status" value="1"/>
</dbReference>
<dbReference type="FunFam" id="3.30.420.40:FF:000038">
    <property type="entry name" value="Probable tRNA N6-adenosine threonylcarbamoyltransferase"/>
    <property type="match status" value="1"/>
</dbReference>
<evidence type="ECO:0000313" key="11">
    <source>
        <dbReference type="RefSeq" id="XP_027203593.1"/>
    </source>
</evidence>
<dbReference type="OrthoDB" id="10254073at2759"/>
<dbReference type="SUPFAM" id="SSF53067">
    <property type="entry name" value="Actin-like ATPase domain"/>
    <property type="match status" value="1"/>
</dbReference>
<feature type="binding site" evidence="9">
    <location>
        <position position="113"/>
    </location>
    <ligand>
        <name>a divalent metal cation</name>
        <dbReference type="ChEBI" id="CHEBI:60240"/>
    </ligand>
</feature>
<dbReference type="InParanoid" id="A0A6P6YDR3"/>
<gene>
    <name evidence="11" type="primary">LOC113797422</name>
</gene>
<dbReference type="NCBIfam" id="TIGR00329">
    <property type="entry name" value="gcp_kae1"/>
    <property type="match status" value="1"/>
</dbReference>
<organism evidence="10 11">
    <name type="scientific">Dermatophagoides pteronyssinus</name>
    <name type="common">European house dust mite</name>
    <dbReference type="NCBI Taxonomy" id="6956"/>
    <lineage>
        <taxon>Eukaryota</taxon>
        <taxon>Metazoa</taxon>
        <taxon>Ecdysozoa</taxon>
        <taxon>Arthropoda</taxon>
        <taxon>Chelicerata</taxon>
        <taxon>Arachnida</taxon>
        <taxon>Acari</taxon>
        <taxon>Acariformes</taxon>
        <taxon>Sarcoptiformes</taxon>
        <taxon>Astigmata</taxon>
        <taxon>Psoroptidia</taxon>
        <taxon>Analgoidea</taxon>
        <taxon>Pyroglyphidae</taxon>
        <taxon>Dermatophagoidinae</taxon>
        <taxon>Dermatophagoides</taxon>
    </lineage>
</organism>
<dbReference type="GO" id="GO:0005737">
    <property type="term" value="C:cytoplasm"/>
    <property type="evidence" value="ECO:0007669"/>
    <property type="project" value="UniProtKB-SubCell"/>
</dbReference>
<evidence type="ECO:0000256" key="6">
    <source>
        <dbReference type="ARBA" id="ARBA00023315"/>
    </source>
</evidence>
<name>A0A6P6YDR3_DERPT</name>
<dbReference type="GO" id="GO:0002949">
    <property type="term" value="P:tRNA threonylcarbamoyladenosine modification"/>
    <property type="evidence" value="ECO:0007669"/>
    <property type="project" value="UniProtKB-UniRule"/>
</dbReference>
<dbReference type="GeneID" id="113797422"/>
<dbReference type="CTD" id="39811"/>
<accession>A0A6P6YDR3</accession>
<feature type="binding site" evidence="9">
    <location>
        <position position="294"/>
    </location>
    <ligand>
        <name>a divalent metal cation</name>
        <dbReference type="ChEBI" id="CHEBI:60240"/>
    </ligand>
</feature>
<feature type="binding site" evidence="9">
    <location>
        <position position="177"/>
    </location>
    <ligand>
        <name>substrate</name>
    </ligand>
</feature>
<dbReference type="InterPro" id="IPR043129">
    <property type="entry name" value="ATPase_NBD"/>
</dbReference>
<feature type="binding site" evidence="9">
    <location>
        <position position="162"/>
    </location>
    <ligand>
        <name>substrate</name>
    </ligand>
</feature>
<feature type="binding site" evidence="9">
    <location>
        <position position="130"/>
    </location>
    <ligand>
        <name>a divalent metal cation</name>
        <dbReference type="ChEBI" id="CHEBI:60240"/>
    </ligand>
</feature>
<keyword evidence="2 9" id="KW-0963">Cytoplasm</keyword>
<dbReference type="HAMAP" id="MF_01446">
    <property type="entry name" value="Kae1"/>
    <property type="match status" value="1"/>
</dbReference>
<evidence type="ECO:0000256" key="5">
    <source>
        <dbReference type="ARBA" id="ARBA00022723"/>
    </source>
</evidence>
<keyword evidence="4 9" id="KW-0819">tRNA processing</keyword>
<dbReference type="GO" id="GO:0000408">
    <property type="term" value="C:EKC/KEOPS complex"/>
    <property type="evidence" value="ECO:0007669"/>
    <property type="project" value="InterPro"/>
</dbReference>
<dbReference type="PANTHER" id="PTHR11735:SF14">
    <property type="entry name" value="TRNA N6-ADENOSINE THREONYLCARBAMOYLTRANSFERASE"/>
    <property type="match status" value="1"/>
</dbReference>
<reference evidence="11" key="1">
    <citation type="submission" date="2025-08" db="UniProtKB">
        <authorList>
            <consortium name="RefSeq"/>
        </authorList>
    </citation>
    <scope>IDENTIFICATION</scope>
    <source>
        <strain evidence="11">Airmid</strain>
    </source>
</reference>
<evidence type="ECO:0000256" key="2">
    <source>
        <dbReference type="ARBA" id="ARBA00022490"/>
    </source>
</evidence>
<dbReference type="Pfam" id="PF00814">
    <property type="entry name" value="TsaD"/>
    <property type="match status" value="1"/>
</dbReference>
<comment type="catalytic activity">
    <reaction evidence="8 9">
        <text>L-threonylcarbamoyladenylate + adenosine(37) in tRNA = N(6)-L-threonylcarbamoyladenosine(37) in tRNA + AMP + H(+)</text>
        <dbReference type="Rhea" id="RHEA:37059"/>
        <dbReference type="Rhea" id="RHEA-COMP:10162"/>
        <dbReference type="Rhea" id="RHEA-COMP:10163"/>
        <dbReference type="ChEBI" id="CHEBI:15378"/>
        <dbReference type="ChEBI" id="CHEBI:73682"/>
        <dbReference type="ChEBI" id="CHEBI:74411"/>
        <dbReference type="ChEBI" id="CHEBI:74418"/>
        <dbReference type="ChEBI" id="CHEBI:456215"/>
        <dbReference type="EC" id="2.3.1.234"/>
    </reaction>
</comment>
<dbReference type="GO" id="GO:0046872">
    <property type="term" value="F:metal ion binding"/>
    <property type="evidence" value="ECO:0007669"/>
    <property type="project" value="UniProtKB-KW"/>
</dbReference>
<feature type="binding site" evidence="9">
    <location>
        <position position="181"/>
    </location>
    <ligand>
        <name>substrate</name>
    </ligand>
</feature>
<dbReference type="OMA" id="HHRSWVV"/>
<dbReference type="FunCoup" id="A0A6P6YDR3">
    <property type="interactions" value="588"/>
</dbReference>
<evidence type="ECO:0000256" key="7">
    <source>
        <dbReference type="ARBA" id="ARBA00030439"/>
    </source>
</evidence>
<comment type="subcellular location">
    <subcellularLocation>
        <location evidence="9">Cytoplasm</location>
    </subcellularLocation>
    <subcellularLocation>
        <location evidence="9">Nucleus</location>
    </subcellularLocation>
</comment>
<dbReference type="KEGG" id="dpte:113797422"/>
<protein>
    <recommendedName>
        <fullName evidence="1">N(6)-L-threonylcarbamoyladenine synthase</fullName>
        <ecNumber evidence="1">2.3.1.234</ecNumber>
    </recommendedName>
    <alternativeName>
        <fullName evidence="7">N6-L-threonylcarbamoyladenine synthase</fullName>
    </alternativeName>
</protein>
<feature type="binding site" evidence="9">
    <location>
        <begin position="130"/>
        <end position="134"/>
    </location>
    <ligand>
        <name>substrate</name>
    </ligand>
</feature>
<dbReference type="EC" id="2.3.1.234" evidence="1"/>
<dbReference type="PANTHER" id="PTHR11735">
    <property type="entry name" value="TRNA N6-ADENOSINE THREONYLCARBAMOYLTRANSFERASE"/>
    <property type="match status" value="1"/>
</dbReference>
<dbReference type="InterPro" id="IPR034680">
    <property type="entry name" value="Kae1_archaea_euk"/>
</dbReference>
<comment type="similarity">
    <text evidence="9">Belongs to the KAE1 / TsaD family.</text>
</comment>
<dbReference type="NCBIfam" id="TIGR03722">
    <property type="entry name" value="arch_KAE1"/>
    <property type="match status" value="1"/>
</dbReference>
<dbReference type="InterPro" id="IPR017861">
    <property type="entry name" value="KAE1/TsaD"/>
</dbReference>
<evidence type="ECO:0000256" key="8">
    <source>
        <dbReference type="ARBA" id="ARBA00048117"/>
    </source>
</evidence>
<dbReference type="GO" id="GO:0005634">
    <property type="term" value="C:nucleus"/>
    <property type="evidence" value="ECO:0007669"/>
    <property type="project" value="UniProtKB-SubCell"/>
</dbReference>
<keyword evidence="10" id="KW-1185">Reference proteome</keyword>
<evidence type="ECO:0000256" key="1">
    <source>
        <dbReference type="ARBA" id="ARBA00012156"/>
    </source>
</evidence>
<evidence type="ECO:0000256" key="4">
    <source>
        <dbReference type="ARBA" id="ARBA00022694"/>
    </source>
</evidence>
<proteinExistence type="inferred from homology"/>
<keyword evidence="6 9" id="KW-0012">Acyltransferase</keyword>
<sequence>MVVAIGFEGSANKLGIGIVRDGEVLANPRVTYITPPGEGFQPRFTAVHHRSRILNLLKEALDISGLEPKDIDVICYTKGPGMGAPLVSVAVVARCLSLLWNKPIIGVNHCIGHIEMGRLVTGSNNPTVLYVSGGNTQVIAYSEKRYRIFGETIDIAVGNCLDRFARLLKLSNDPSPGYNIEQMAKKGKKFVHLPYVVKGMDVSFSGIISYIEPKIEKWLESGEYTKEDLCFSVQETMFAMLVETTERAMAHTGSDEVLIVGGVGCNLRLQEMMRIMAEERNAKLHATDDRYCIDNGAMIAYAGALMYKSGQTTDFDDTFCTQRFRTDDVLVTWRD</sequence>
<dbReference type="RefSeq" id="XP_027203593.1">
    <property type="nucleotide sequence ID" value="XM_027347792.1"/>
</dbReference>
<feature type="binding site" evidence="9">
    <location>
        <position position="109"/>
    </location>
    <ligand>
        <name>a divalent metal cation</name>
        <dbReference type="ChEBI" id="CHEBI:60240"/>
    </ligand>
</feature>
<dbReference type="InterPro" id="IPR000905">
    <property type="entry name" value="Gcp-like_dom"/>
</dbReference>
<evidence type="ECO:0000256" key="3">
    <source>
        <dbReference type="ARBA" id="ARBA00022679"/>
    </source>
</evidence>
<keyword evidence="9" id="KW-0539">Nucleus</keyword>
<dbReference type="GO" id="GO:0061711">
    <property type="term" value="F:tRNA N(6)-L-threonylcarbamoyladenine synthase activity"/>
    <property type="evidence" value="ECO:0007669"/>
    <property type="project" value="UniProtKB-EC"/>
</dbReference>
<evidence type="ECO:0000313" key="10">
    <source>
        <dbReference type="Proteomes" id="UP000515146"/>
    </source>
</evidence>
<dbReference type="AlphaFoldDB" id="A0A6P6YDR3"/>
<dbReference type="Proteomes" id="UP000515146">
    <property type="component" value="Unplaced"/>
</dbReference>
<keyword evidence="3 9" id="KW-0808">Transferase</keyword>
<keyword evidence="5 9" id="KW-0479">Metal-binding</keyword>
<comment type="cofactor">
    <cofactor evidence="9">
        <name>a divalent metal cation</name>
        <dbReference type="ChEBI" id="CHEBI:60240"/>
    </cofactor>
    <text evidence="9">Binds 1 divalent metal cation per subunit.</text>
</comment>
<dbReference type="Gene3D" id="3.30.420.40">
    <property type="match status" value="2"/>
</dbReference>
<evidence type="ECO:0000256" key="9">
    <source>
        <dbReference type="HAMAP-Rule" id="MF_03180"/>
    </source>
</evidence>
<dbReference type="PRINTS" id="PR00789">
    <property type="entry name" value="OSIALOPTASE"/>
</dbReference>
<feature type="binding site" evidence="9">
    <location>
        <position position="266"/>
    </location>
    <ligand>
        <name>substrate</name>
    </ligand>
</feature>